<evidence type="ECO:0000313" key="1">
    <source>
        <dbReference type="EMBL" id="GED05089.1"/>
    </source>
</evidence>
<comment type="caution">
    <text evidence="1">The sequence shown here is derived from an EMBL/GenBank/DDBJ whole genome shotgun (WGS) entry which is preliminary data.</text>
</comment>
<dbReference type="SUPFAM" id="SSF55874">
    <property type="entry name" value="ATPase domain of HSP90 chaperone/DNA topoisomerase II/histidine kinase"/>
    <property type="match status" value="1"/>
</dbReference>
<dbReference type="SUPFAM" id="SSF52200">
    <property type="entry name" value="Toll/Interleukin receptor TIR domain"/>
    <property type="match status" value="1"/>
</dbReference>
<name>A0A4Y4DIH6_GLUUR</name>
<dbReference type="InterPro" id="IPR036890">
    <property type="entry name" value="HATPase_C_sf"/>
</dbReference>
<dbReference type="Pfam" id="PF13589">
    <property type="entry name" value="HATPase_c_3"/>
    <property type="match status" value="1"/>
</dbReference>
<dbReference type="AlphaFoldDB" id="A0A4Y4DIH6"/>
<accession>A0A4Y4DIH6</accession>
<dbReference type="InterPro" id="IPR035897">
    <property type="entry name" value="Toll_tir_struct_dom_sf"/>
</dbReference>
<dbReference type="Gene3D" id="3.40.50.10140">
    <property type="entry name" value="Toll/interleukin-1 receptor homology (TIR) domain"/>
    <property type="match status" value="1"/>
</dbReference>
<proteinExistence type="predicted"/>
<dbReference type="OrthoDB" id="5096633at2"/>
<organism evidence="1 2">
    <name type="scientific">Glutamicibacter uratoxydans</name>
    <name type="common">Arthrobacter uratoxydans</name>
    <dbReference type="NCBI Taxonomy" id="43667"/>
    <lineage>
        <taxon>Bacteria</taxon>
        <taxon>Bacillati</taxon>
        <taxon>Actinomycetota</taxon>
        <taxon>Actinomycetes</taxon>
        <taxon>Micrococcales</taxon>
        <taxon>Micrococcaceae</taxon>
        <taxon>Glutamicibacter</taxon>
    </lineage>
</organism>
<reference evidence="1 2" key="1">
    <citation type="submission" date="2019-06" db="EMBL/GenBank/DDBJ databases">
        <title>Whole genome shotgun sequence of Glutamicibacter uratoxydans NBRC 15515.</title>
        <authorList>
            <person name="Hosoyama A."/>
            <person name="Uohara A."/>
            <person name="Ohji S."/>
            <person name="Ichikawa N."/>
        </authorList>
    </citation>
    <scope>NUCLEOTIDE SEQUENCE [LARGE SCALE GENOMIC DNA]</scope>
    <source>
        <strain evidence="1 2">NBRC 15515</strain>
    </source>
</reference>
<dbReference type="Gene3D" id="3.30.565.10">
    <property type="entry name" value="Histidine kinase-like ATPase, C-terminal domain"/>
    <property type="match status" value="1"/>
</dbReference>
<dbReference type="EMBL" id="BJNY01000002">
    <property type="protein sequence ID" value="GED05089.1"/>
    <property type="molecule type" value="Genomic_DNA"/>
</dbReference>
<evidence type="ECO:0000313" key="2">
    <source>
        <dbReference type="Proteomes" id="UP000316612"/>
    </source>
</evidence>
<sequence>MQEEEFSFSWTALKLLGRGLYSNAWNALSELVANGFDAGADTVSILLDRRDSENCKIYVVDNGVGMNLEDIRSYVKVGNDKRKNTHRSALVDLNQVNGRKGIGKLAALYLSPVFRIYTKAEGNSTAWILDSSNIENEDDHPYLRGTELFDIPSEVSIFSQYTTGTLLALENVDLRGYGTAAHLSLNHLLANQFLVSNSNDKKIMLSIIDAKTKVFEGFAQVEKNIAYRNFAFIKSSSGSETDIPQELREMISNPPNVKIRAQGLPDGKYNHKVEATPFSLRSRHKEFELENIPDVDFKNSTYRGIPYSLTGWLGLHASINASDAAINDSRFTKNKYFNPAQLRVYVRGKLATDRLLSQLGITSTFLNYIEGEISFDILDDNELEDIATSNRQDFDENDPRVTLLRTLVRSIVRELITQRTTLSNKIRDAEKSYKSGVNRRGKAAFSKGLAEDLENFDKLSDTDRDAIQNLATNKIQGEIEAKSDYSVFLSHSSRDVPFTGFVYELLVKKGARDDEIFYTSKPGGQYSDADLGSLGQIIRRSLTDSNTFIIYFNSKNFLASEYCLFEGGAGWATRSVGAVGKVNVDYASVPVFLSENRPETSILAGDTADLRPDLYQYLVRKILNPALDHLNRGREIKAQELLPLFPVADFPSEVDLKESGSRFEDYYDKDIVKHWQIHVHDKFSDYISEYRK</sequence>
<protein>
    <submittedName>
        <fullName evidence="1">Uncharacterized protein</fullName>
    </submittedName>
</protein>
<dbReference type="RefSeq" id="WP_141361801.1">
    <property type="nucleotide sequence ID" value="NZ_BAAAJL010000003.1"/>
</dbReference>
<dbReference type="Proteomes" id="UP000316612">
    <property type="component" value="Unassembled WGS sequence"/>
</dbReference>
<keyword evidence="2" id="KW-1185">Reference proteome</keyword>
<gene>
    <name evidence="1" type="ORF">AUR04nite_06210</name>
</gene>